<accession>A0A453S936</accession>
<sequence length="83" mass="9386">AHLQSNACELKASCLLLFKLFVDCVVSQQVHVWVSAYQHHVNKLFAMFRRKKPHINTMSAPSTNHSQCQANGCIFRSTTLKAN</sequence>
<dbReference type="Gramene" id="AET7Gv20858500.2">
    <property type="protein sequence ID" value="AET7Gv20858500.2"/>
    <property type="gene ID" value="AET7Gv20858500"/>
</dbReference>
<reference evidence="2" key="5">
    <citation type="journal article" date="2021" name="G3 (Bethesda)">
        <title>Aegilops tauschii genome assembly Aet v5.0 features greater sequence contiguity and improved annotation.</title>
        <authorList>
            <person name="Wang L."/>
            <person name="Zhu T."/>
            <person name="Rodriguez J.C."/>
            <person name="Deal K.R."/>
            <person name="Dubcovsky J."/>
            <person name="McGuire P.E."/>
            <person name="Lux T."/>
            <person name="Spannagl M."/>
            <person name="Mayer K.F.X."/>
            <person name="Baldrich P."/>
            <person name="Meyers B.C."/>
            <person name="Huo N."/>
            <person name="Gu Y.Q."/>
            <person name="Zhou H."/>
            <person name="Devos K.M."/>
            <person name="Bennetzen J.L."/>
            <person name="Unver T."/>
            <person name="Budak H."/>
            <person name="Gulick P.J."/>
            <person name="Galiba G."/>
            <person name="Kalapos B."/>
            <person name="Nelson D.R."/>
            <person name="Li P."/>
            <person name="You F.M."/>
            <person name="Luo M.C."/>
            <person name="Dvorak J."/>
        </authorList>
    </citation>
    <scope>NUCLEOTIDE SEQUENCE [LARGE SCALE GENOMIC DNA]</scope>
    <source>
        <strain evidence="2">cv. AL8/78</strain>
    </source>
</reference>
<proteinExistence type="predicted"/>
<reference evidence="2" key="3">
    <citation type="journal article" date="2017" name="Nature">
        <title>Genome sequence of the progenitor of the wheat D genome Aegilops tauschii.</title>
        <authorList>
            <person name="Luo M.C."/>
            <person name="Gu Y.Q."/>
            <person name="Puiu D."/>
            <person name="Wang H."/>
            <person name="Twardziok S.O."/>
            <person name="Deal K.R."/>
            <person name="Huo N."/>
            <person name="Zhu T."/>
            <person name="Wang L."/>
            <person name="Wang Y."/>
            <person name="McGuire P.E."/>
            <person name="Liu S."/>
            <person name="Long H."/>
            <person name="Ramasamy R.K."/>
            <person name="Rodriguez J.C."/>
            <person name="Van S.L."/>
            <person name="Yuan L."/>
            <person name="Wang Z."/>
            <person name="Xia Z."/>
            <person name="Xiao L."/>
            <person name="Anderson O.D."/>
            <person name="Ouyang S."/>
            <person name="Liang Y."/>
            <person name="Zimin A.V."/>
            <person name="Pertea G."/>
            <person name="Qi P."/>
            <person name="Bennetzen J.L."/>
            <person name="Dai X."/>
            <person name="Dawson M.W."/>
            <person name="Muller H.G."/>
            <person name="Kugler K."/>
            <person name="Rivarola-Duarte L."/>
            <person name="Spannagl M."/>
            <person name="Mayer K.F.X."/>
            <person name="Lu F.H."/>
            <person name="Bevan M.W."/>
            <person name="Leroy P."/>
            <person name="Li P."/>
            <person name="You F.M."/>
            <person name="Sun Q."/>
            <person name="Liu Z."/>
            <person name="Lyons E."/>
            <person name="Wicker T."/>
            <person name="Salzberg S.L."/>
            <person name="Devos K.M."/>
            <person name="Dvorak J."/>
        </authorList>
    </citation>
    <scope>NUCLEOTIDE SEQUENCE [LARGE SCALE GENOMIC DNA]</scope>
    <source>
        <strain evidence="2">cv. AL8/78</strain>
    </source>
</reference>
<organism evidence="2 3">
    <name type="scientific">Aegilops tauschii subsp. strangulata</name>
    <name type="common">Goatgrass</name>
    <dbReference type="NCBI Taxonomy" id="200361"/>
    <lineage>
        <taxon>Eukaryota</taxon>
        <taxon>Viridiplantae</taxon>
        <taxon>Streptophyta</taxon>
        <taxon>Embryophyta</taxon>
        <taxon>Tracheophyta</taxon>
        <taxon>Spermatophyta</taxon>
        <taxon>Magnoliopsida</taxon>
        <taxon>Liliopsida</taxon>
        <taxon>Poales</taxon>
        <taxon>Poaceae</taxon>
        <taxon>BOP clade</taxon>
        <taxon>Pooideae</taxon>
        <taxon>Triticodae</taxon>
        <taxon>Triticeae</taxon>
        <taxon>Triticinae</taxon>
        <taxon>Aegilops</taxon>
    </lineage>
</organism>
<keyword evidence="3" id="KW-1185">Reference proteome</keyword>
<dbReference type="AlphaFoldDB" id="A0A453S936"/>
<evidence type="ECO:0000256" key="1">
    <source>
        <dbReference type="SAM" id="SignalP"/>
    </source>
</evidence>
<dbReference type="EnsemblPlants" id="AET7Gv20858500.2">
    <property type="protein sequence ID" value="AET7Gv20858500.2"/>
    <property type="gene ID" value="AET7Gv20858500"/>
</dbReference>
<reference evidence="3" key="2">
    <citation type="journal article" date="2017" name="Nat. Plants">
        <title>The Aegilops tauschii genome reveals multiple impacts of transposons.</title>
        <authorList>
            <person name="Zhao G."/>
            <person name="Zou C."/>
            <person name="Li K."/>
            <person name="Wang K."/>
            <person name="Li T."/>
            <person name="Gao L."/>
            <person name="Zhang X."/>
            <person name="Wang H."/>
            <person name="Yang Z."/>
            <person name="Liu X."/>
            <person name="Jiang W."/>
            <person name="Mao L."/>
            <person name="Kong X."/>
            <person name="Jiao Y."/>
            <person name="Jia J."/>
        </authorList>
    </citation>
    <scope>NUCLEOTIDE SEQUENCE [LARGE SCALE GENOMIC DNA]</scope>
    <source>
        <strain evidence="3">cv. AL8/78</strain>
    </source>
</reference>
<name>A0A453S936_AEGTS</name>
<evidence type="ECO:0000313" key="3">
    <source>
        <dbReference type="Proteomes" id="UP000015105"/>
    </source>
</evidence>
<reference evidence="2" key="4">
    <citation type="submission" date="2019-03" db="UniProtKB">
        <authorList>
            <consortium name="EnsemblPlants"/>
        </authorList>
    </citation>
    <scope>IDENTIFICATION</scope>
</reference>
<keyword evidence="1" id="KW-0732">Signal</keyword>
<feature type="chain" id="PRO_5018999128" evidence="1">
    <location>
        <begin position="28"/>
        <end position="83"/>
    </location>
</feature>
<feature type="signal peptide" evidence="1">
    <location>
        <begin position="1"/>
        <end position="27"/>
    </location>
</feature>
<evidence type="ECO:0000313" key="2">
    <source>
        <dbReference type="EnsemblPlants" id="AET7Gv20858500.2"/>
    </source>
</evidence>
<protein>
    <submittedName>
        <fullName evidence="2">Uncharacterized protein</fullName>
    </submittedName>
</protein>
<dbReference type="Proteomes" id="UP000015105">
    <property type="component" value="Chromosome 7D"/>
</dbReference>
<reference evidence="3" key="1">
    <citation type="journal article" date="2014" name="Science">
        <title>Ancient hybridizations among the ancestral genomes of bread wheat.</title>
        <authorList>
            <consortium name="International Wheat Genome Sequencing Consortium,"/>
            <person name="Marcussen T."/>
            <person name="Sandve S.R."/>
            <person name="Heier L."/>
            <person name="Spannagl M."/>
            <person name="Pfeifer M."/>
            <person name="Jakobsen K.S."/>
            <person name="Wulff B.B."/>
            <person name="Steuernagel B."/>
            <person name="Mayer K.F."/>
            <person name="Olsen O.A."/>
        </authorList>
    </citation>
    <scope>NUCLEOTIDE SEQUENCE [LARGE SCALE GENOMIC DNA]</scope>
    <source>
        <strain evidence="3">cv. AL8/78</strain>
    </source>
</reference>